<dbReference type="EMBL" id="FQWV01000002">
    <property type="protein sequence ID" value="SHG83410.1"/>
    <property type="molecule type" value="Genomic_DNA"/>
</dbReference>
<evidence type="ECO:0000313" key="2">
    <source>
        <dbReference type="EMBL" id="SHG83410.1"/>
    </source>
</evidence>
<dbReference type="AlphaFoldDB" id="A0A1M5N1H2"/>
<protein>
    <submittedName>
        <fullName evidence="2">Peroxiredoxin Q/BCP</fullName>
    </submittedName>
</protein>
<reference evidence="2 3" key="1">
    <citation type="submission" date="2016-11" db="EMBL/GenBank/DDBJ databases">
        <authorList>
            <person name="Jaros S."/>
            <person name="Januszkiewicz K."/>
            <person name="Wedrychowicz H."/>
        </authorList>
    </citation>
    <scope>NUCLEOTIDE SEQUENCE [LARGE SCALE GENOMIC DNA]</scope>
    <source>
        <strain evidence="2 3">DSM 9297</strain>
    </source>
</reference>
<dbReference type="InterPro" id="IPR000866">
    <property type="entry name" value="AhpC/TSA"/>
</dbReference>
<dbReference type="STRING" id="43928.SAMN05443636_1228"/>
<gene>
    <name evidence="2" type="ORF">SAMN05443636_1228</name>
</gene>
<dbReference type="Pfam" id="PF00578">
    <property type="entry name" value="AhpC-TSA"/>
    <property type="match status" value="1"/>
</dbReference>
<organism evidence="2 3">
    <name type="scientific">Halobaculum gomorrense</name>
    <dbReference type="NCBI Taxonomy" id="43928"/>
    <lineage>
        <taxon>Archaea</taxon>
        <taxon>Methanobacteriati</taxon>
        <taxon>Methanobacteriota</taxon>
        <taxon>Stenosarchaea group</taxon>
        <taxon>Halobacteria</taxon>
        <taxon>Halobacteriales</taxon>
        <taxon>Haloferacaceae</taxon>
        <taxon>Halobaculum</taxon>
    </lineage>
</organism>
<dbReference type="RefSeq" id="WP_073307511.1">
    <property type="nucleotide sequence ID" value="NZ_FQWV01000002.1"/>
</dbReference>
<dbReference type="GO" id="GO:0016491">
    <property type="term" value="F:oxidoreductase activity"/>
    <property type="evidence" value="ECO:0007669"/>
    <property type="project" value="InterPro"/>
</dbReference>
<dbReference type="InterPro" id="IPR036249">
    <property type="entry name" value="Thioredoxin-like_sf"/>
</dbReference>
<dbReference type="PROSITE" id="PS51352">
    <property type="entry name" value="THIOREDOXIN_2"/>
    <property type="match status" value="1"/>
</dbReference>
<dbReference type="InterPro" id="IPR013766">
    <property type="entry name" value="Thioredoxin_domain"/>
</dbReference>
<name>A0A1M5N1H2_9EURY</name>
<dbReference type="OrthoDB" id="146452at2157"/>
<dbReference type="Proteomes" id="UP000184357">
    <property type="component" value="Unassembled WGS sequence"/>
</dbReference>
<dbReference type="GO" id="GO:0016209">
    <property type="term" value="F:antioxidant activity"/>
    <property type="evidence" value="ECO:0007669"/>
    <property type="project" value="InterPro"/>
</dbReference>
<evidence type="ECO:0000313" key="3">
    <source>
        <dbReference type="Proteomes" id="UP000184357"/>
    </source>
</evidence>
<sequence length="179" mass="19119">MPDSTAAGAPAPTFSLRNLGPGPDPYGLADAATDNDALLLLFQRDYLCGNCRKQVARVKTRYEEFAAVDAEVASVLPESPERTRDWQESVELPYPVLADPDGETSDAYDQPVRFGVLGNLFDLVGRMPLALVVDLRDEPTIASAFPGTRPADRPAIDDLLAACRAVTEGASGGSDPERA</sequence>
<accession>A0A1M5N1H2</accession>
<evidence type="ECO:0000259" key="1">
    <source>
        <dbReference type="PROSITE" id="PS51352"/>
    </source>
</evidence>
<proteinExistence type="predicted"/>
<feature type="domain" description="Thioredoxin" evidence="1">
    <location>
        <begin position="5"/>
        <end position="165"/>
    </location>
</feature>
<keyword evidence="3" id="KW-1185">Reference proteome</keyword>
<dbReference type="SUPFAM" id="SSF52833">
    <property type="entry name" value="Thioredoxin-like"/>
    <property type="match status" value="1"/>
</dbReference>
<dbReference type="Gene3D" id="3.40.30.10">
    <property type="entry name" value="Glutaredoxin"/>
    <property type="match status" value="1"/>
</dbReference>